<gene>
    <name evidence="3" type="ORF">Lgra_3280</name>
    <name evidence="4" type="ORF">NCTC12388_02053</name>
</gene>
<dbReference type="Proteomes" id="UP000054691">
    <property type="component" value="Unassembled WGS sequence"/>
</dbReference>
<comment type="similarity">
    <text evidence="1">Belongs to the glycosyltransferase 2 family. WaaE/KdtX subfamily.</text>
</comment>
<evidence type="ECO:0000313" key="4">
    <source>
        <dbReference type="EMBL" id="STX45324.1"/>
    </source>
</evidence>
<dbReference type="OrthoDB" id="9815923at2"/>
<dbReference type="EMBL" id="UGOB01000001">
    <property type="protein sequence ID" value="STX45324.1"/>
    <property type="molecule type" value="Genomic_DNA"/>
</dbReference>
<keyword evidence="4" id="KW-0808">Transferase</keyword>
<evidence type="ECO:0000259" key="2">
    <source>
        <dbReference type="Pfam" id="PF00535"/>
    </source>
</evidence>
<dbReference type="EMBL" id="LNYE01000029">
    <property type="protein sequence ID" value="KTD06503.1"/>
    <property type="molecule type" value="Genomic_DNA"/>
</dbReference>
<evidence type="ECO:0000313" key="3">
    <source>
        <dbReference type="EMBL" id="KTD06503.1"/>
    </source>
</evidence>
<accession>A0A378JBR1</accession>
<dbReference type="AlphaFoldDB" id="A0A378JBR1"/>
<dbReference type="PANTHER" id="PTHR43630:SF2">
    <property type="entry name" value="GLYCOSYLTRANSFERASE"/>
    <property type="match status" value="1"/>
</dbReference>
<protein>
    <submittedName>
        <fullName evidence="4">Lipopolysaccharide biosynthesis glycosyltransferase</fullName>
    </submittedName>
</protein>
<dbReference type="CDD" id="cd02511">
    <property type="entry name" value="Beta4Glucosyltransferase"/>
    <property type="match status" value="1"/>
</dbReference>
<keyword evidence="5" id="KW-1185">Reference proteome</keyword>
<dbReference type="InterPro" id="IPR029044">
    <property type="entry name" value="Nucleotide-diphossugar_trans"/>
</dbReference>
<evidence type="ECO:0000313" key="5">
    <source>
        <dbReference type="Proteomes" id="UP000054691"/>
    </source>
</evidence>
<dbReference type="GO" id="GO:0016740">
    <property type="term" value="F:transferase activity"/>
    <property type="evidence" value="ECO:0007669"/>
    <property type="project" value="UniProtKB-KW"/>
</dbReference>
<name>A0A378JBR1_9GAMM</name>
<dbReference type="PANTHER" id="PTHR43630">
    <property type="entry name" value="POLY-BETA-1,6-N-ACETYL-D-GLUCOSAMINE SYNTHASE"/>
    <property type="match status" value="1"/>
</dbReference>
<dbReference type="Gene3D" id="3.90.550.10">
    <property type="entry name" value="Spore Coat Polysaccharide Biosynthesis Protein SpsA, Chain A"/>
    <property type="match status" value="1"/>
</dbReference>
<dbReference type="Proteomes" id="UP000254476">
    <property type="component" value="Unassembled WGS sequence"/>
</dbReference>
<dbReference type="RefSeq" id="WP_058500242.1">
    <property type="nucleotide sequence ID" value="NZ_CAAAHW010000005.1"/>
</dbReference>
<dbReference type="STRING" id="45066.Lgra_3280"/>
<reference evidence="4 6" key="2">
    <citation type="submission" date="2018-06" db="EMBL/GenBank/DDBJ databases">
        <authorList>
            <consortium name="Pathogen Informatics"/>
            <person name="Doyle S."/>
        </authorList>
    </citation>
    <scope>NUCLEOTIDE SEQUENCE [LARGE SCALE GENOMIC DNA]</scope>
    <source>
        <strain evidence="4 6">NCTC12388</strain>
    </source>
</reference>
<sequence>MTLSVIIITKNEEQNIRRCLESVRFADEIIVLDSGSTDNTVVIAKEYTEHVYSTDWPGYGAQKQRALSKAQSDWVLNLDADESVSQELQQEMLEAMASDSADAFRVAIQMYFYNQPLKYSSSPKRHARLFKRANAHFSNDIVHEKIVLPAEARIGKIKNPIMHHSFKDVSHVLYKLNKYSSYSAKTYISKQRKPSFSKTLAGSIWMFFRCYVVQRGFLDGKRGFLFAVFNAQGTFYRGIKQIYRDKNLDQLPSLAQNGEELI</sequence>
<dbReference type="SUPFAM" id="SSF53448">
    <property type="entry name" value="Nucleotide-diphospho-sugar transferases"/>
    <property type="match status" value="1"/>
</dbReference>
<dbReference type="InterPro" id="IPR001173">
    <property type="entry name" value="Glyco_trans_2-like"/>
</dbReference>
<evidence type="ECO:0000256" key="1">
    <source>
        <dbReference type="ARBA" id="ARBA00038494"/>
    </source>
</evidence>
<proteinExistence type="inferred from homology"/>
<dbReference type="Pfam" id="PF00535">
    <property type="entry name" value="Glycos_transf_2"/>
    <property type="match status" value="1"/>
</dbReference>
<organism evidence="4 6">
    <name type="scientific">Legionella gratiana</name>
    <dbReference type="NCBI Taxonomy" id="45066"/>
    <lineage>
        <taxon>Bacteria</taxon>
        <taxon>Pseudomonadati</taxon>
        <taxon>Pseudomonadota</taxon>
        <taxon>Gammaproteobacteria</taxon>
        <taxon>Legionellales</taxon>
        <taxon>Legionellaceae</taxon>
        <taxon>Legionella</taxon>
    </lineage>
</organism>
<feature type="domain" description="Glycosyltransferase 2-like" evidence="2">
    <location>
        <begin position="4"/>
        <end position="136"/>
    </location>
</feature>
<evidence type="ECO:0000313" key="6">
    <source>
        <dbReference type="Proteomes" id="UP000254476"/>
    </source>
</evidence>
<reference evidence="3 5" key="1">
    <citation type="submission" date="2015-11" db="EMBL/GenBank/DDBJ databases">
        <title>Genomic analysis of 38 Legionella species identifies large and diverse effector repertoires.</title>
        <authorList>
            <person name="Burstein D."/>
            <person name="Amaro F."/>
            <person name="Zusman T."/>
            <person name="Lifshitz Z."/>
            <person name="Cohen O."/>
            <person name="Gilbert J.A."/>
            <person name="Pupko T."/>
            <person name="Shuman H.A."/>
            <person name="Segal G."/>
        </authorList>
    </citation>
    <scope>NUCLEOTIDE SEQUENCE [LARGE SCALE GENOMIC DNA]</scope>
    <source>
        <strain evidence="3 5">Lyon 8420412</strain>
    </source>
</reference>